<dbReference type="Proteomes" id="UP000031599">
    <property type="component" value="Unassembled WGS sequence"/>
</dbReference>
<dbReference type="EMBL" id="JMCC02000014">
    <property type="protein sequence ID" value="KIG18160.1"/>
    <property type="molecule type" value="Genomic_DNA"/>
</dbReference>
<evidence type="ECO:0000256" key="8">
    <source>
        <dbReference type="HAMAP-Rule" id="MF_00137"/>
    </source>
</evidence>
<dbReference type="SUPFAM" id="SSF56104">
    <property type="entry name" value="SAICAR synthase-like"/>
    <property type="match status" value="1"/>
</dbReference>
<evidence type="ECO:0000256" key="7">
    <source>
        <dbReference type="ARBA" id="ARBA00048475"/>
    </source>
</evidence>
<evidence type="ECO:0000313" key="10">
    <source>
        <dbReference type="EMBL" id="KIG18160.1"/>
    </source>
</evidence>
<evidence type="ECO:0000256" key="1">
    <source>
        <dbReference type="ARBA" id="ARBA00004672"/>
    </source>
</evidence>
<dbReference type="EC" id="6.3.2.6" evidence="8"/>
<dbReference type="NCBIfam" id="NF009251">
    <property type="entry name" value="PRK12607.1"/>
    <property type="match status" value="1"/>
</dbReference>
<evidence type="ECO:0000256" key="6">
    <source>
        <dbReference type="ARBA" id="ARBA00022840"/>
    </source>
</evidence>
<dbReference type="UniPathway" id="UPA00074">
    <property type="reaction ID" value="UER00131"/>
</dbReference>
<dbReference type="GO" id="GO:0004639">
    <property type="term" value="F:phosphoribosylaminoimidazolesuccinocarboxamide synthase activity"/>
    <property type="evidence" value="ECO:0007669"/>
    <property type="project" value="UniProtKB-UniRule"/>
</dbReference>
<dbReference type="Gene3D" id="3.30.470.20">
    <property type="entry name" value="ATP-grasp fold, B domain"/>
    <property type="match status" value="1"/>
</dbReference>
<dbReference type="Gene3D" id="3.30.200.20">
    <property type="entry name" value="Phosphorylase Kinase, domain 1"/>
    <property type="match status" value="1"/>
</dbReference>
<dbReference type="NCBIfam" id="NF010568">
    <property type="entry name" value="PRK13961.1"/>
    <property type="match status" value="1"/>
</dbReference>
<accession>A0A0C2D982</accession>
<dbReference type="Pfam" id="PF01259">
    <property type="entry name" value="SAICAR_synt"/>
    <property type="match status" value="1"/>
</dbReference>
<dbReference type="GO" id="GO:0005737">
    <property type="term" value="C:cytoplasm"/>
    <property type="evidence" value="ECO:0007669"/>
    <property type="project" value="TreeGrafter"/>
</dbReference>
<comment type="pathway">
    <text evidence="1 8">Purine metabolism; IMP biosynthesis via de novo pathway; 5-amino-1-(5-phospho-D-ribosyl)imidazole-4-carboxamide from 5-amino-1-(5-phospho-D-ribosyl)imidazole-4-carboxylate: step 1/2.</text>
</comment>
<evidence type="ECO:0000256" key="3">
    <source>
        <dbReference type="ARBA" id="ARBA00022598"/>
    </source>
</evidence>
<organism evidence="10 11">
    <name type="scientific">Enhygromyxa salina</name>
    <dbReference type="NCBI Taxonomy" id="215803"/>
    <lineage>
        <taxon>Bacteria</taxon>
        <taxon>Pseudomonadati</taxon>
        <taxon>Myxococcota</taxon>
        <taxon>Polyangia</taxon>
        <taxon>Nannocystales</taxon>
        <taxon>Nannocystaceae</taxon>
        <taxon>Enhygromyxa</taxon>
    </lineage>
</organism>
<keyword evidence="6 8" id="KW-0067">ATP-binding</keyword>
<dbReference type="PANTHER" id="PTHR43700">
    <property type="entry name" value="PHOSPHORIBOSYLAMINOIMIDAZOLE-SUCCINOCARBOXAMIDE SYNTHASE"/>
    <property type="match status" value="1"/>
</dbReference>
<evidence type="ECO:0000256" key="5">
    <source>
        <dbReference type="ARBA" id="ARBA00022755"/>
    </source>
</evidence>
<comment type="similarity">
    <text evidence="2 8">Belongs to the SAICAR synthetase family.</text>
</comment>
<keyword evidence="5 8" id="KW-0658">Purine biosynthesis</keyword>
<dbReference type="HAMAP" id="MF_00137">
    <property type="entry name" value="SAICAR_synth"/>
    <property type="match status" value="1"/>
</dbReference>
<reference evidence="10 11" key="1">
    <citation type="submission" date="2014-12" db="EMBL/GenBank/DDBJ databases">
        <title>Genome assembly of Enhygromyxa salina DSM 15201.</title>
        <authorList>
            <person name="Sharma G."/>
            <person name="Subramanian S."/>
        </authorList>
    </citation>
    <scope>NUCLEOTIDE SEQUENCE [LARGE SCALE GENOMIC DNA]</scope>
    <source>
        <strain evidence="10 11">DSM 15201</strain>
    </source>
</reference>
<dbReference type="CDD" id="cd01414">
    <property type="entry name" value="SAICAR_synt_Sc"/>
    <property type="match status" value="1"/>
</dbReference>
<protein>
    <recommendedName>
        <fullName evidence="8">Phosphoribosylaminoimidazole-succinocarboxamide synthase</fullName>
        <ecNumber evidence="8">6.3.2.6</ecNumber>
    </recommendedName>
    <alternativeName>
        <fullName evidence="8">SAICAR synthetase</fullName>
    </alternativeName>
</protein>
<name>A0A0C2D982_9BACT</name>
<comment type="caution">
    <text evidence="10">The sequence shown here is derived from an EMBL/GenBank/DDBJ whole genome shotgun (WGS) entry which is preliminary data.</text>
</comment>
<evidence type="ECO:0000256" key="4">
    <source>
        <dbReference type="ARBA" id="ARBA00022741"/>
    </source>
</evidence>
<dbReference type="GO" id="GO:0005524">
    <property type="term" value="F:ATP binding"/>
    <property type="evidence" value="ECO:0007669"/>
    <property type="project" value="UniProtKB-KW"/>
</dbReference>
<dbReference type="GO" id="GO:0006189">
    <property type="term" value="P:'de novo' IMP biosynthetic process"/>
    <property type="evidence" value="ECO:0007669"/>
    <property type="project" value="UniProtKB-UniRule"/>
</dbReference>
<feature type="domain" description="SAICAR synthetase/ADE2 N-terminal" evidence="9">
    <location>
        <begin position="32"/>
        <end position="272"/>
    </location>
</feature>
<comment type="catalytic activity">
    <reaction evidence="7 8">
        <text>5-amino-1-(5-phospho-D-ribosyl)imidazole-4-carboxylate + L-aspartate + ATP = (2S)-2-[5-amino-1-(5-phospho-beta-D-ribosyl)imidazole-4-carboxamido]succinate + ADP + phosphate + 2 H(+)</text>
        <dbReference type="Rhea" id="RHEA:22628"/>
        <dbReference type="ChEBI" id="CHEBI:15378"/>
        <dbReference type="ChEBI" id="CHEBI:29991"/>
        <dbReference type="ChEBI" id="CHEBI:30616"/>
        <dbReference type="ChEBI" id="CHEBI:43474"/>
        <dbReference type="ChEBI" id="CHEBI:58443"/>
        <dbReference type="ChEBI" id="CHEBI:77657"/>
        <dbReference type="ChEBI" id="CHEBI:456216"/>
        <dbReference type="EC" id="6.3.2.6"/>
    </reaction>
</comment>
<proteinExistence type="inferred from homology"/>
<sequence length="323" mass="36078">MPLSRETLARALAEDLVLDELPDSFNVLGERYSGKVRENFTSAGERLIIVSDRVSAFDCVLGTIPFKGQVLNQLAAYWFEITGDLFPNHLISIPDAQAVRAVECEPFMVEMVVRGYLTGSSSTSIWRAYERGDRSFCGHELANGMVRHQKLPANIVTPTTKAAKGEHDENRSKAQLVEDGVITLPLFEKLEQQCLSLFAHGQRLAAERGLILVDTKYELGRRPDGEIVLIDEIHTPDSSRYWYADGYDDAMAAGESPRALDKEYVRTWLVAQGFNGDGKPPALPDEVRIEAAARYIETYERMTGRAFEPDMDPPVQRLAAKLL</sequence>
<evidence type="ECO:0000313" key="11">
    <source>
        <dbReference type="Proteomes" id="UP000031599"/>
    </source>
</evidence>
<evidence type="ECO:0000259" key="9">
    <source>
        <dbReference type="Pfam" id="PF01259"/>
    </source>
</evidence>
<keyword evidence="4 8" id="KW-0547">Nucleotide-binding</keyword>
<keyword evidence="3 8" id="KW-0436">Ligase</keyword>
<dbReference type="AlphaFoldDB" id="A0A0C2D982"/>
<evidence type="ECO:0000256" key="2">
    <source>
        <dbReference type="ARBA" id="ARBA00010190"/>
    </source>
</evidence>
<dbReference type="InterPro" id="IPR028923">
    <property type="entry name" value="SAICAR_synt/ADE2_N"/>
</dbReference>
<gene>
    <name evidence="8" type="primary">purC</name>
    <name evidence="10" type="ORF">DB30_01664</name>
</gene>
<dbReference type="PANTHER" id="PTHR43700:SF1">
    <property type="entry name" value="PHOSPHORIBOSYLAMINOIMIDAZOLE-SUCCINOCARBOXAMIDE SYNTHASE"/>
    <property type="match status" value="1"/>
</dbReference>
<dbReference type="RefSeq" id="WP_052547235.1">
    <property type="nucleotide sequence ID" value="NZ_JMCC02000014.1"/>
</dbReference>